<feature type="compositionally biased region" description="Basic and acidic residues" evidence="1">
    <location>
        <begin position="1"/>
        <end position="22"/>
    </location>
</feature>
<dbReference type="Proteomes" id="UP000616499">
    <property type="component" value="Unassembled WGS sequence"/>
</dbReference>
<feature type="compositionally biased region" description="Basic and acidic residues" evidence="1">
    <location>
        <begin position="76"/>
        <end position="93"/>
    </location>
</feature>
<dbReference type="EMBL" id="BMNW01000005">
    <property type="protein sequence ID" value="GGM14381.1"/>
    <property type="molecule type" value="Genomic_DNA"/>
</dbReference>
<dbReference type="InterPro" id="IPR011112">
    <property type="entry name" value="Rho-like_N"/>
</dbReference>
<keyword evidence="4" id="KW-1185">Reference proteome</keyword>
<proteinExistence type="predicted"/>
<evidence type="ECO:0000259" key="2">
    <source>
        <dbReference type="Pfam" id="PF07498"/>
    </source>
</evidence>
<feature type="compositionally biased region" description="Gly residues" evidence="1">
    <location>
        <begin position="47"/>
        <end position="56"/>
    </location>
</feature>
<organism evidence="3 4">
    <name type="scientific">Pseudomonas asuensis</name>
    <dbReference type="NCBI Taxonomy" id="1825787"/>
    <lineage>
        <taxon>Bacteria</taxon>
        <taxon>Pseudomonadati</taxon>
        <taxon>Pseudomonadota</taxon>
        <taxon>Gammaproteobacteria</taxon>
        <taxon>Pseudomonadales</taxon>
        <taxon>Pseudomonadaceae</taxon>
        <taxon>Pseudomonas</taxon>
    </lineage>
</organism>
<reference evidence="4" key="1">
    <citation type="journal article" date="2019" name="Int. J. Syst. Evol. Microbiol.">
        <title>The Global Catalogue of Microorganisms (GCM) 10K type strain sequencing project: providing services to taxonomists for standard genome sequencing and annotation.</title>
        <authorList>
            <consortium name="The Broad Institute Genomics Platform"/>
            <consortium name="The Broad Institute Genome Sequencing Center for Infectious Disease"/>
            <person name="Wu L."/>
            <person name="Ma J."/>
        </authorList>
    </citation>
    <scope>NUCLEOTIDE SEQUENCE [LARGE SCALE GENOMIC DNA]</scope>
    <source>
        <strain evidence="4">JCM 13501</strain>
    </source>
</reference>
<name>A0ABQ2GW46_9PSED</name>
<dbReference type="Pfam" id="PF07498">
    <property type="entry name" value="Rho_N"/>
    <property type="match status" value="1"/>
</dbReference>
<protein>
    <recommendedName>
        <fullName evidence="2">Rho termination factor-like N-terminal domain-containing protein</fullName>
    </recommendedName>
</protein>
<evidence type="ECO:0000313" key="3">
    <source>
        <dbReference type="EMBL" id="GGM14381.1"/>
    </source>
</evidence>
<accession>A0ABQ2GW46</accession>
<feature type="compositionally biased region" description="Polar residues" evidence="1">
    <location>
        <begin position="60"/>
        <end position="70"/>
    </location>
</feature>
<comment type="caution">
    <text evidence="3">The sequence shown here is derived from an EMBL/GenBank/DDBJ whole genome shotgun (WGS) entry which is preliminary data.</text>
</comment>
<evidence type="ECO:0000313" key="4">
    <source>
        <dbReference type="Proteomes" id="UP000616499"/>
    </source>
</evidence>
<evidence type="ECO:0000256" key="1">
    <source>
        <dbReference type="SAM" id="MobiDB-lite"/>
    </source>
</evidence>
<feature type="compositionally biased region" description="Basic residues" evidence="1">
    <location>
        <begin position="103"/>
        <end position="116"/>
    </location>
</feature>
<feature type="domain" description="Rho termination factor-like N-terminal" evidence="2">
    <location>
        <begin position="134"/>
        <end position="169"/>
    </location>
</feature>
<feature type="region of interest" description="Disordered" evidence="1">
    <location>
        <begin position="1"/>
        <end position="129"/>
    </location>
</feature>
<gene>
    <name evidence="3" type="ORF">GCM10009425_26830</name>
</gene>
<dbReference type="RefSeq" id="WP_188866635.1">
    <property type="nucleotide sequence ID" value="NZ_BMNW01000005.1"/>
</dbReference>
<sequence length="172" mass="19396">MSATAKKTDPELWNSVKEDVTRGSKGGRAGQWSARKAQLSSQEYQKRGGGYEGGKGPDNHLQQWTEQDWGTKSGKKSTETDERYLPKKAREQISDSEYARSTANKRRDTRRGKQHSKQPEDVARKTASARKTALADMTKTELMARAAHHQVRGRSRMKKDELIHALKQAGEK</sequence>